<accession>A0AA88JFY7</accession>
<organism evidence="1 2">
    <name type="scientific">Ficus carica</name>
    <name type="common">Common fig</name>
    <dbReference type="NCBI Taxonomy" id="3494"/>
    <lineage>
        <taxon>Eukaryota</taxon>
        <taxon>Viridiplantae</taxon>
        <taxon>Streptophyta</taxon>
        <taxon>Embryophyta</taxon>
        <taxon>Tracheophyta</taxon>
        <taxon>Spermatophyta</taxon>
        <taxon>Magnoliopsida</taxon>
        <taxon>eudicotyledons</taxon>
        <taxon>Gunneridae</taxon>
        <taxon>Pentapetalae</taxon>
        <taxon>rosids</taxon>
        <taxon>fabids</taxon>
        <taxon>Rosales</taxon>
        <taxon>Moraceae</taxon>
        <taxon>Ficeae</taxon>
        <taxon>Ficus</taxon>
    </lineage>
</organism>
<keyword evidence="2" id="KW-1185">Reference proteome</keyword>
<proteinExistence type="predicted"/>
<name>A0AA88JFY7_FICCA</name>
<comment type="caution">
    <text evidence="1">The sequence shown here is derived from an EMBL/GenBank/DDBJ whole genome shotgun (WGS) entry which is preliminary data.</text>
</comment>
<evidence type="ECO:0000313" key="2">
    <source>
        <dbReference type="Proteomes" id="UP001187192"/>
    </source>
</evidence>
<dbReference type="EMBL" id="BTGU01020835">
    <property type="protein sequence ID" value="GMN75693.1"/>
    <property type="molecule type" value="Genomic_DNA"/>
</dbReference>
<gene>
    <name evidence="1" type="ORF">TIFTF001_056467</name>
</gene>
<reference evidence="1" key="1">
    <citation type="submission" date="2023-07" db="EMBL/GenBank/DDBJ databases">
        <title>draft genome sequence of fig (Ficus carica).</title>
        <authorList>
            <person name="Takahashi T."/>
            <person name="Nishimura K."/>
        </authorList>
    </citation>
    <scope>NUCLEOTIDE SEQUENCE</scope>
</reference>
<dbReference type="Proteomes" id="UP001187192">
    <property type="component" value="Unassembled WGS sequence"/>
</dbReference>
<sequence length="9" mass="1164">MRPYGKEKR</sequence>
<evidence type="ECO:0000313" key="1">
    <source>
        <dbReference type="EMBL" id="GMN75693.1"/>
    </source>
</evidence>
<protein>
    <submittedName>
        <fullName evidence="1">Uncharacterized protein</fullName>
    </submittedName>
</protein>